<dbReference type="RefSeq" id="WP_112986532.1">
    <property type="nucleotide sequence ID" value="NZ_CP131470.1"/>
</dbReference>
<dbReference type="Gene3D" id="3.30.950.30">
    <property type="entry name" value="Schlafen, AAA domain"/>
    <property type="match status" value="1"/>
</dbReference>
<dbReference type="PANTHER" id="PTHR30595:SF6">
    <property type="entry name" value="SCHLAFEN ALBA-2 DOMAIN-CONTAINING PROTEIN"/>
    <property type="match status" value="1"/>
</dbReference>
<dbReference type="AlphaFoldDB" id="A0A365PG73"/>
<organism evidence="3 4">
    <name type="scientific">Acinetobacter junii</name>
    <dbReference type="NCBI Taxonomy" id="40215"/>
    <lineage>
        <taxon>Bacteria</taxon>
        <taxon>Pseudomonadati</taxon>
        <taxon>Pseudomonadota</taxon>
        <taxon>Gammaproteobacteria</taxon>
        <taxon>Moraxellales</taxon>
        <taxon>Moraxellaceae</taxon>
        <taxon>Acinetobacter</taxon>
    </lineage>
</organism>
<dbReference type="InterPro" id="IPR038461">
    <property type="entry name" value="Schlafen_AlbA_2_dom_sf"/>
</dbReference>
<evidence type="ECO:0000259" key="2">
    <source>
        <dbReference type="Pfam" id="PF04326"/>
    </source>
</evidence>
<evidence type="ECO:0000313" key="3">
    <source>
        <dbReference type="EMBL" id="RBA44425.1"/>
    </source>
</evidence>
<dbReference type="InterPro" id="IPR007421">
    <property type="entry name" value="Schlafen_AlbA_2_dom"/>
</dbReference>
<dbReference type="PANTHER" id="PTHR30595">
    <property type="entry name" value="GLPR-RELATED TRANSCRIPTIONAL REPRESSOR"/>
    <property type="match status" value="1"/>
</dbReference>
<feature type="region of interest" description="Disordered" evidence="1">
    <location>
        <begin position="520"/>
        <end position="551"/>
    </location>
</feature>
<gene>
    <name evidence="3" type="ORF">DC346_13440</name>
</gene>
<dbReference type="Pfam" id="PF13749">
    <property type="entry name" value="HATPase_c_4"/>
    <property type="match status" value="1"/>
</dbReference>
<protein>
    <submittedName>
        <fullName evidence="3">AAA family ATPase</fullName>
    </submittedName>
</protein>
<name>A0A365PG73_ACIJU</name>
<reference evidence="3 4" key="1">
    <citation type="submission" date="2018-04" db="EMBL/GenBank/DDBJ databases">
        <title>Acinetobacter junii Genome sequencing and assembly.</title>
        <authorList>
            <person name="Su J."/>
            <person name="Rensing C."/>
            <person name="Mazhar H.S."/>
        </authorList>
    </citation>
    <scope>NUCLEOTIDE SEQUENCE [LARGE SCALE GENOMIC DNA]</scope>
    <source>
        <strain evidence="3 4">SC22</strain>
    </source>
</reference>
<evidence type="ECO:0000313" key="4">
    <source>
        <dbReference type="Proteomes" id="UP000253688"/>
    </source>
</evidence>
<dbReference type="EMBL" id="QEWH01000079">
    <property type="protein sequence ID" value="RBA44425.1"/>
    <property type="molecule type" value="Genomic_DNA"/>
</dbReference>
<dbReference type="Pfam" id="PF04326">
    <property type="entry name" value="SLFN_AlbA_2"/>
    <property type="match status" value="1"/>
</dbReference>
<dbReference type="Gene3D" id="3.30.565.60">
    <property type="match status" value="1"/>
</dbReference>
<dbReference type="InterPro" id="IPR038475">
    <property type="entry name" value="RecG_C_sf"/>
</dbReference>
<evidence type="ECO:0000256" key="1">
    <source>
        <dbReference type="SAM" id="MobiDB-lite"/>
    </source>
</evidence>
<proteinExistence type="predicted"/>
<dbReference type="Proteomes" id="UP000253688">
    <property type="component" value="Unassembled WGS sequence"/>
</dbReference>
<comment type="caution">
    <text evidence="3">The sequence shown here is derived from an EMBL/GenBank/DDBJ whole genome shotgun (WGS) entry which is preliminary data.</text>
</comment>
<feature type="domain" description="Schlafen AlbA-2" evidence="2">
    <location>
        <begin position="22"/>
        <end position="152"/>
    </location>
</feature>
<accession>A0A365PG73</accession>
<sequence length="672" mass="76196">MINSIIQQLEQLIAGNFALLRESVDIECKLAIGQDGKGGLPKSLWETYSAFANTDGGIIILGAKELKNDTFEARGIENLIRIKADLFNTLNNPAKINKNLLTDQFVREWQVDGKCLLVIAVPRASRKQQPIYLNNNPLNNTYVRQNEGDYKLDDEHVKRMLAEQAHDGRDDEILPNFGLDDLAIESLRSYRQRYSNLNPNAELNDLVDIDFLRRIGAYGINRETGAYGLTKAGLLMFGMQHTIAEVFPNYMVDYQERPHAQTEARWVDRVVPDGSWSGNLYDFYRKVYNKLIQDLKIPFELKDGVRQEDTPVHIALREALVNCIVHADYTDRASVLIVKRPDMFGFRNPGLMRIPLEHALKGSESDCRNRKLHQMFRLINVGEQAGSGIPKILSGWHSQHWIPPYLHEKRQPNNQTLLEMTMVDLFPSDTMQQLMQQFGSSFTELTQNERAALAIAKLEGTVTHARLQTVVTGHSVDITRDLQHLVKLGFLNTSGGRGSVYTLAGVDIVQPDDIFNEQNKEISESSSGSNEASLGSNDASLGLKESSSIPNGSYRDEMGRLCSDRLDFPIIDNLMELSEDFRESLYVLANEARMKQRLSLEVMQHIILRLCSEHFFTISALGELLNRKADPLRKRYLSPMVKANQLCLAFPTTPTHEKQAYRTNTEFNHSEN</sequence>
<feature type="compositionally biased region" description="Low complexity" evidence="1">
    <location>
        <begin position="524"/>
        <end position="537"/>
    </location>
</feature>